<dbReference type="PANTHER" id="PTHR10050:SF46">
    <property type="entry name" value="PROTEIN O-MANNOSYL-TRANSFERASE 2"/>
    <property type="match status" value="1"/>
</dbReference>
<keyword evidence="5 14" id="KW-0328">Glycosyltransferase</keyword>
<dbReference type="InterPro" id="IPR003342">
    <property type="entry name" value="ArnT-like_N"/>
</dbReference>
<name>A0A0D1ZPE7_9EURO</name>
<dbReference type="SUPFAM" id="SSF82109">
    <property type="entry name" value="MIR domain"/>
    <property type="match status" value="1"/>
</dbReference>
<keyword evidence="17" id="KW-1185">Reference proteome</keyword>
<feature type="transmembrane region" description="Helical" evidence="14">
    <location>
        <begin position="284"/>
        <end position="309"/>
    </location>
</feature>
<dbReference type="GeneID" id="27344851"/>
<dbReference type="Gene3D" id="2.80.10.50">
    <property type="match status" value="1"/>
</dbReference>
<dbReference type="Proteomes" id="UP000054466">
    <property type="component" value="Unassembled WGS sequence"/>
</dbReference>
<comment type="function">
    <text evidence="14">Transfers mannose from Dol-P-mannose to Ser or Thr residues on proteins.</text>
</comment>
<dbReference type="UniPathway" id="UPA00378"/>
<comment type="catalytic activity">
    <reaction evidence="12 14">
        <text>a di-trans,poly-cis-dolichyl beta-D-mannosyl phosphate + L-threonyl-[protein] = 3-O-(alpha-D-mannosyl)-L-threonyl-[protein] + a di-trans,poly-cis-dolichyl phosphate + H(+)</text>
        <dbReference type="Rhea" id="RHEA:53396"/>
        <dbReference type="Rhea" id="RHEA-COMP:11060"/>
        <dbReference type="Rhea" id="RHEA-COMP:13547"/>
        <dbReference type="Rhea" id="RHEA-COMP:19498"/>
        <dbReference type="Rhea" id="RHEA-COMP:19501"/>
        <dbReference type="ChEBI" id="CHEBI:15378"/>
        <dbReference type="ChEBI" id="CHEBI:30013"/>
        <dbReference type="ChEBI" id="CHEBI:57683"/>
        <dbReference type="ChEBI" id="CHEBI:58211"/>
        <dbReference type="ChEBI" id="CHEBI:137323"/>
        <dbReference type="EC" id="2.4.1.109"/>
    </reaction>
</comment>
<evidence type="ECO:0000256" key="6">
    <source>
        <dbReference type="ARBA" id="ARBA00022679"/>
    </source>
</evidence>
<dbReference type="Pfam" id="PF02366">
    <property type="entry name" value="PMT"/>
    <property type="match status" value="1"/>
</dbReference>
<evidence type="ECO:0000256" key="4">
    <source>
        <dbReference type="ARBA" id="ARBA00012839"/>
    </source>
</evidence>
<dbReference type="GO" id="GO:0005789">
    <property type="term" value="C:endoplasmic reticulum membrane"/>
    <property type="evidence" value="ECO:0007669"/>
    <property type="project" value="UniProtKB-SubCell"/>
</dbReference>
<dbReference type="EC" id="2.4.1.109" evidence="4 14"/>
<evidence type="ECO:0000313" key="17">
    <source>
        <dbReference type="Proteomes" id="UP000054466"/>
    </source>
</evidence>
<keyword evidence="8" id="KW-0677">Repeat</keyword>
<feature type="transmembrane region" description="Helical" evidence="14">
    <location>
        <begin position="62"/>
        <end position="79"/>
    </location>
</feature>
<evidence type="ECO:0000256" key="8">
    <source>
        <dbReference type="ARBA" id="ARBA00022737"/>
    </source>
</evidence>
<feature type="domain" description="MIR" evidence="15">
    <location>
        <begin position="468"/>
        <end position="526"/>
    </location>
</feature>
<dbReference type="Pfam" id="PF16192">
    <property type="entry name" value="PMT_4TMC"/>
    <property type="match status" value="1"/>
</dbReference>
<evidence type="ECO:0000256" key="13">
    <source>
        <dbReference type="ARBA" id="ARBA00045102"/>
    </source>
</evidence>
<keyword evidence="6 14" id="KW-0808">Transferase</keyword>
<comment type="catalytic activity">
    <reaction evidence="13 14">
        <text>a di-trans,poly-cis-dolichyl beta-D-mannosyl phosphate + L-seryl-[protein] = 3-O-(alpha-D-mannosyl)-L-seryl-[protein] + a di-trans,poly-cis-dolichyl phosphate + H(+)</text>
        <dbReference type="Rhea" id="RHEA:17377"/>
        <dbReference type="Rhea" id="RHEA-COMP:9863"/>
        <dbReference type="Rhea" id="RHEA-COMP:13546"/>
        <dbReference type="Rhea" id="RHEA-COMP:19498"/>
        <dbReference type="Rhea" id="RHEA-COMP:19501"/>
        <dbReference type="ChEBI" id="CHEBI:15378"/>
        <dbReference type="ChEBI" id="CHEBI:29999"/>
        <dbReference type="ChEBI" id="CHEBI:57683"/>
        <dbReference type="ChEBI" id="CHEBI:58211"/>
        <dbReference type="ChEBI" id="CHEBI:137321"/>
        <dbReference type="EC" id="2.4.1.109"/>
    </reaction>
</comment>
<dbReference type="PANTHER" id="PTHR10050">
    <property type="entry name" value="DOLICHYL-PHOSPHATE-MANNOSE--PROTEIN MANNOSYLTRANSFERASE"/>
    <property type="match status" value="1"/>
</dbReference>
<comment type="similarity">
    <text evidence="3 14">Belongs to the glycosyltransferase 39 family.</text>
</comment>
<feature type="transmembrane region" description="Helical" evidence="14">
    <location>
        <begin position="702"/>
        <end position="722"/>
    </location>
</feature>
<dbReference type="GO" id="GO:0004169">
    <property type="term" value="F:dolichyl-phosphate-mannose-protein mannosyltransferase activity"/>
    <property type="evidence" value="ECO:0007669"/>
    <property type="project" value="UniProtKB-UniRule"/>
</dbReference>
<evidence type="ECO:0000256" key="11">
    <source>
        <dbReference type="ARBA" id="ARBA00023136"/>
    </source>
</evidence>
<evidence type="ECO:0000256" key="14">
    <source>
        <dbReference type="RuleBase" id="RU367007"/>
    </source>
</evidence>
<sequence>MAITNGGQSTGAGKDEAELRRRNVASYEKTNGQHVYKLEAEDTKKLQKPQTSILQFLDDWEFLIAPIIFTAFALFTRLWRIGLSPIVTWDEAHFGKFGSHYLKREFYFDVHPPLGKMLVGLSGYLAGYNGSFEFKSGETYPEEVNYTFMRIFNAMFGVVTVPLAYYTARELNFKRTGVWLVTLMVLCENSYATISRFILLDSMLLCFTFTTVLCWARFHRLQHKSFSVEWFIWLFLTGLSIGCVCSVKWVGLFATALVGLYTAEDLWNKFGDLKMPKVELATHLVARVVGLIVIPIIVYMFSFWVHFLILENSGPGDAQMSSLFQANLRGTEVGRDSPLEIALGSKVTLKNMGYGGGLLHSHVQTYPEGSGQQQVTCYHHKDANNDWFFYPNRSQTDYDPEGPLSFIADKQVVRLIHAQTGRNLHSHAVAAPITKADWEVSCYGNVTVGDEKDHWQIEVVSDAASSDRSRIRTLTTAFRLKHVELGCYLRAGTVNLPQWGFKQIETTCVKKPSPRDVYTHWNVESHVNERLPPGNAANYRSPFFKDFIHLNVAMMTSNNALVPDPDKQDDLASKFWQWPILHVGLRMCSWEDHITKYFLLGNPIVYWGSTASLGVVGLIVAWYLVRWQRGYNELSQADIDQIHYSGIYPVIGWFFHYFPFLIMGRVTYVHHYYPALYFAILAAGFSLDWTTRRLNTKVRWGVYLTLYAVVIGLFVLFSPVVFGMQGSNRQYAYLRWFDRWRISDAKMRDDA</sequence>
<keyword evidence="9 14" id="KW-0256">Endoplasmic reticulum</keyword>
<dbReference type="CDD" id="cd23284">
    <property type="entry name" value="beta-trefoil_MIR_PMT2-like"/>
    <property type="match status" value="1"/>
</dbReference>
<dbReference type="FunFam" id="2.80.10.50:FF:000012">
    <property type="entry name" value="Protein O-mannosyl-transferase 1"/>
    <property type="match status" value="1"/>
</dbReference>
<evidence type="ECO:0000313" key="16">
    <source>
        <dbReference type="EMBL" id="KIW29871.1"/>
    </source>
</evidence>
<dbReference type="SMART" id="SM00472">
    <property type="entry name" value="MIR"/>
    <property type="match status" value="3"/>
</dbReference>
<feature type="transmembrane region" description="Helical" evidence="14">
    <location>
        <begin position="604"/>
        <end position="625"/>
    </location>
</feature>
<comment type="subcellular location">
    <subcellularLocation>
        <location evidence="1 14">Endoplasmic reticulum membrane</location>
        <topology evidence="1 14">Multi-pass membrane protein</topology>
    </subcellularLocation>
</comment>
<feature type="transmembrane region" description="Helical" evidence="14">
    <location>
        <begin position="230"/>
        <end position="263"/>
    </location>
</feature>
<keyword evidence="7 14" id="KW-0812">Transmembrane</keyword>
<dbReference type="InterPro" id="IPR027005">
    <property type="entry name" value="PMT-like"/>
</dbReference>
<evidence type="ECO:0000256" key="9">
    <source>
        <dbReference type="ARBA" id="ARBA00022824"/>
    </source>
</evidence>
<feature type="transmembrane region" description="Helical" evidence="14">
    <location>
        <begin position="147"/>
        <end position="166"/>
    </location>
</feature>
<evidence type="ECO:0000259" key="15">
    <source>
        <dbReference type="PROSITE" id="PS50919"/>
    </source>
</evidence>
<feature type="transmembrane region" description="Helical" evidence="14">
    <location>
        <begin position="198"/>
        <end position="218"/>
    </location>
</feature>
<dbReference type="AlphaFoldDB" id="A0A0D1ZPE7"/>
<dbReference type="HOGENOM" id="CLU_008438_5_0_1"/>
<protein>
    <recommendedName>
        <fullName evidence="4 14">Dolichyl-phosphate-mannose--protein mannosyltransferase</fullName>
        <ecNumber evidence="4 14">2.4.1.109</ecNumber>
    </recommendedName>
</protein>
<dbReference type="EMBL" id="KN847042">
    <property type="protein sequence ID" value="KIW29871.1"/>
    <property type="molecule type" value="Genomic_DNA"/>
</dbReference>
<accession>A0A0D1ZPE7</accession>
<organism evidence="16 17">
    <name type="scientific">Cladophialophora immunda</name>
    <dbReference type="NCBI Taxonomy" id="569365"/>
    <lineage>
        <taxon>Eukaryota</taxon>
        <taxon>Fungi</taxon>
        <taxon>Dikarya</taxon>
        <taxon>Ascomycota</taxon>
        <taxon>Pezizomycotina</taxon>
        <taxon>Eurotiomycetes</taxon>
        <taxon>Chaetothyriomycetidae</taxon>
        <taxon>Chaetothyriales</taxon>
        <taxon>Herpotrichiellaceae</taxon>
        <taxon>Cladophialophora</taxon>
    </lineage>
</organism>
<feature type="domain" description="MIR" evidence="15">
    <location>
        <begin position="338"/>
        <end position="392"/>
    </location>
</feature>
<evidence type="ECO:0000256" key="12">
    <source>
        <dbReference type="ARBA" id="ARBA00045085"/>
    </source>
</evidence>
<feature type="domain" description="MIR" evidence="15">
    <location>
        <begin position="404"/>
        <end position="460"/>
    </location>
</feature>
<evidence type="ECO:0000256" key="1">
    <source>
        <dbReference type="ARBA" id="ARBA00004477"/>
    </source>
</evidence>
<keyword evidence="10 14" id="KW-1133">Transmembrane helix</keyword>
<evidence type="ECO:0000256" key="3">
    <source>
        <dbReference type="ARBA" id="ARBA00007222"/>
    </source>
</evidence>
<gene>
    <name evidence="16" type="ORF">PV07_05657</name>
</gene>
<feature type="transmembrane region" description="Helical" evidence="14">
    <location>
        <begin position="646"/>
        <end position="666"/>
    </location>
</feature>
<comment type="pathway">
    <text evidence="2 14">Protein modification; protein glycosylation.</text>
</comment>
<evidence type="ECO:0000256" key="7">
    <source>
        <dbReference type="ARBA" id="ARBA00022692"/>
    </source>
</evidence>
<dbReference type="Pfam" id="PF02815">
    <property type="entry name" value="MIR"/>
    <property type="match status" value="1"/>
</dbReference>
<keyword evidence="11 14" id="KW-0472">Membrane</keyword>
<feature type="transmembrane region" description="Helical" evidence="14">
    <location>
        <begin position="672"/>
        <end position="690"/>
    </location>
</feature>
<reference evidence="16 17" key="1">
    <citation type="submission" date="2015-01" db="EMBL/GenBank/DDBJ databases">
        <title>The Genome Sequence of Cladophialophora immunda CBS83496.</title>
        <authorList>
            <consortium name="The Broad Institute Genomics Platform"/>
            <person name="Cuomo C."/>
            <person name="de Hoog S."/>
            <person name="Gorbushina A."/>
            <person name="Stielow B."/>
            <person name="Teixiera M."/>
            <person name="Abouelleil A."/>
            <person name="Chapman S.B."/>
            <person name="Priest M."/>
            <person name="Young S.K."/>
            <person name="Wortman J."/>
            <person name="Nusbaum C."/>
            <person name="Birren B."/>
        </authorList>
    </citation>
    <scope>NUCLEOTIDE SEQUENCE [LARGE SCALE GENOMIC DNA]</scope>
    <source>
        <strain evidence="16 17">CBS 83496</strain>
    </source>
</reference>
<dbReference type="PROSITE" id="PS50919">
    <property type="entry name" value="MIR"/>
    <property type="match status" value="3"/>
</dbReference>
<dbReference type="RefSeq" id="XP_016250087.1">
    <property type="nucleotide sequence ID" value="XM_016392568.1"/>
</dbReference>
<evidence type="ECO:0000256" key="10">
    <source>
        <dbReference type="ARBA" id="ARBA00022989"/>
    </source>
</evidence>
<dbReference type="STRING" id="569365.A0A0D1ZPE7"/>
<proteinExistence type="inferred from homology"/>
<dbReference type="VEuPathDB" id="FungiDB:PV07_05657"/>
<dbReference type="InterPro" id="IPR032421">
    <property type="entry name" value="PMT_4TMC"/>
</dbReference>
<evidence type="ECO:0000256" key="2">
    <source>
        <dbReference type="ARBA" id="ARBA00004922"/>
    </source>
</evidence>
<evidence type="ECO:0000256" key="5">
    <source>
        <dbReference type="ARBA" id="ARBA00022676"/>
    </source>
</evidence>
<dbReference type="InterPro" id="IPR036300">
    <property type="entry name" value="MIR_dom_sf"/>
</dbReference>
<dbReference type="InterPro" id="IPR016093">
    <property type="entry name" value="MIR_motif"/>
</dbReference>
<dbReference type="OrthoDB" id="292747at2759"/>